<accession>W7BJM4</accession>
<keyword evidence="2" id="KW-1185">Reference proteome</keyword>
<organism evidence="1 2">
    <name type="scientific">Listeria aquatica FSL S10-1188</name>
    <dbReference type="NCBI Taxonomy" id="1265818"/>
    <lineage>
        <taxon>Bacteria</taxon>
        <taxon>Bacillati</taxon>
        <taxon>Bacillota</taxon>
        <taxon>Bacilli</taxon>
        <taxon>Bacillales</taxon>
        <taxon>Listeriaceae</taxon>
        <taxon>Listeria</taxon>
    </lineage>
</organism>
<dbReference type="Gene3D" id="3.30.530.20">
    <property type="match status" value="1"/>
</dbReference>
<gene>
    <name evidence="1" type="ORF">MAQA_04396</name>
</gene>
<dbReference type="EMBL" id="AOCG01000005">
    <property type="protein sequence ID" value="EUJ19988.1"/>
    <property type="molecule type" value="Genomic_DNA"/>
</dbReference>
<dbReference type="STRING" id="1265818.MAQA_04396"/>
<protein>
    <submittedName>
        <fullName evidence="1">Cyclase/dehydrase</fullName>
    </submittedName>
</protein>
<reference evidence="1 2" key="1">
    <citation type="journal article" date="2014" name="Int. J. Syst. Evol. Microbiol.">
        <title>Listeria floridensis sp. nov., Listeria aquatica sp. nov., Listeria cornellensis sp. nov., Listeria riparia sp. nov. and Listeria grandensis sp. nov., from agricultural and natural environments.</title>
        <authorList>
            <person name="den Bakker H.C."/>
            <person name="Warchocki S."/>
            <person name="Wright E.M."/>
            <person name="Allred A.F."/>
            <person name="Ahlstrom C."/>
            <person name="Manuel C.S."/>
            <person name="Stasiewicz M.J."/>
            <person name="Burrell A."/>
            <person name="Roof S."/>
            <person name="Strawn L."/>
            <person name="Fortes E.D."/>
            <person name="Nightingale K.K."/>
            <person name="Kephart D."/>
            <person name="Wiedmann M."/>
        </authorList>
    </citation>
    <scope>NUCLEOTIDE SEQUENCE [LARGE SCALE GENOMIC DNA]</scope>
    <source>
        <strain evidence="1 2">FSL S10-1188</strain>
    </source>
</reference>
<evidence type="ECO:0000313" key="2">
    <source>
        <dbReference type="Proteomes" id="UP000019246"/>
    </source>
</evidence>
<dbReference type="AlphaFoldDB" id="W7BJM4"/>
<dbReference type="RefSeq" id="WP_052008449.1">
    <property type="nucleotide sequence ID" value="NZ_AOCG01000005.1"/>
</dbReference>
<proteinExistence type="predicted"/>
<dbReference type="InterPro" id="IPR023393">
    <property type="entry name" value="START-like_dom_sf"/>
</dbReference>
<dbReference type="Proteomes" id="UP000019246">
    <property type="component" value="Unassembled WGS sequence"/>
</dbReference>
<comment type="caution">
    <text evidence="1">The sequence shown here is derived from an EMBL/GenBank/DDBJ whole genome shotgun (WGS) entry which is preliminary data.</text>
</comment>
<sequence length="154" mass="18768">MKGYVENQITILGDCEKIFEYTNDVLNWSELFDEYETVKVLLKTENEVTFTLRHKNGNEWTSKRITNRSKMKVRGKRMTSMFPFSKMDIYWFYEKLPSEIGCTMCWIQIFNLDESFAEHEVYRMESFLNKNTRKEMKRIKNILEDKWKNDIIRK</sequence>
<dbReference type="OrthoDB" id="156693at2"/>
<name>W7BJM4_9LIST</name>
<dbReference type="PATRIC" id="fig|1265818.5.peg.874"/>
<evidence type="ECO:0000313" key="1">
    <source>
        <dbReference type="EMBL" id="EUJ19988.1"/>
    </source>
</evidence>
<dbReference type="SUPFAM" id="SSF55961">
    <property type="entry name" value="Bet v1-like"/>
    <property type="match status" value="1"/>
</dbReference>